<evidence type="ECO:0000256" key="4">
    <source>
        <dbReference type="ARBA" id="ARBA00022516"/>
    </source>
</evidence>
<evidence type="ECO:0000313" key="13">
    <source>
        <dbReference type="EMBL" id="QEL19712.1"/>
    </source>
</evidence>
<dbReference type="GO" id="GO:0016020">
    <property type="term" value="C:membrane"/>
    <property type="evidence" value="ECO:0007669"/>
    <property type="project" value="GOC"/>
</dbReference>
<dbReference type="EMBL" id="CP042425">
    <property type="protein sequence ID" value="QEL19712.1"/>
    <property type="molecule type" value="Genomic_DNA"/>
</dbReference>
<dbReference type="Gene3D" id="1.10.1200.10">
    <property type="entry name" value="ACP-like"/>
    <property type="match status" value="1"/>
</dbReference>
<proteinExistence type="inferred from homology"/>
<dbReference type="RefSeq" id="WP_178132587.1">
    <property type="nucleotide sequence ID" value="NZ_CP042425.1"/>
</dbReference>
<evidence type="ECO:0000256" key="2">
    <source>
        <dbReference type="ARBA" id="ARBA00010930"/>
    </source>
</evidence>
<dbReference type="UniPathway" id="UPA00094"/>
<evidence type="ECO:0000256" key="3">
    <source>
        <dbReference type="ARBA" id="ARBA00022450"/>
    </source>
</evidence>
<evidence type="ECO:0000259" key="12">
    <source>
        <dbReference type="PROSITE" id="PS50075"/>
    </source>
</evidence>
<dbReference type="NCBIfam" id="TIGR00517">
    <property type="entry name" value="acyl_carrier"/>
    <property type="match status" value="1"/>
</dbReference>
<comment type="PTM">
    <text evidence="9">4'-phosphopantetheine is transferred from CoA to a specific serine of apo-ACP by AcpS. This modification is essential for activity because fatty acids are bound in thioester linkage to the sulfhydryl of the prosthetic group.</text>
</comment>
<evidence type="ECO:0000256" key="5">
    <source>
        <dbReference type="ARBA" id="ARBA00022553"/>
    </source>
</evidence>
<keyword evidence="8 9" id="KW-0275">Fatty acid biosynthesis</keyword>
<dbReference type="PROSITE" id="PS00012">
    <property type="entry name" value="PHOSPHOPANTETHEINE"/>
    <property type="match status" value="1"/>
</dbReference>
<keyword evidence="4 9" id="KW-0444">Lipid biosynthesis</keyword>
<keyword evidence="9" id="KW-0963">Cytoplasm</keyword>
<evidence type="ECO:0000256" key="9">
    <source>
        <dbReference type="HAMAP-Rule" id="MF_01217"/>
    </source>
</evidence>
<keyword evidence="14" id="KW-1185">Reference proteome</keyword>
<dbReference type="FunFam" id="1.10.1200.10:FF:000003">
    <property type="entry name" value="Acyl carrier protein"/>
    <property type="match status" value="1"/>
</dbReference>
<keyword evidence="3 9" id="KW-0596">Phosphopantetheine</keyword>
<dbReference type="PROSITE" id="PS50075">
    <property type="entry name" value="CARRIER"/>
    <property type="match status" value="1"/>
</dbReference>
<comment type="pathway">
    <text evidence="1 9 11">Lipid metabolism; fatty acid biosynthesis.</text>
</comment>
<dbReference type="NCBIfam" id="NF002150">
    <property type="entry name" value="PRK00982.1-4"/>
    <property type="match status" value="1"/>
</dbReference>
<evidence type="ECO:0000256" key="6">
    <source>
        <dbReference type="ARBA" id="ARBA00022832"/>
    </source>
</evidence>
<comment type="similarity">
    <text evidence="2 9">Belongs to the acyl carrier protein (ACP) family.</text>
</comment>
<keyword evidence="6 9" id="KW-0276">Fatty acid metabolism</keyword>
<evidence type="ECO:0000256" key="11">
    <source>
        <dbReference type="RuleBase" id="RU003545"/>
    </source>
</evidence>
<keyword evidence="5 9" id="KW-0597">Phosphoprotein</keyword>
<organism evidence="13 14">
    <name type="scientific">Limnoglobus roseus</name>
    <dbReference type="NCBI Taxonomy" id="2598579"/>
    <lineage>
        <taxon>Bacteria</taxon>
        <taxon>Pseudomonadati</taxon>
        <taxon>Planctomycetota</taxon>
        <taxon>Planctomycetia</taxon>
        <taxon>Gemmatales</taxon>
        <taxon>Gemmataceae</taxon>
        <taxon>Limnoglobus</taxon>
    </lineage>
</organism>
<dbReference type="NCBIfam" id="NF002148">
    <property type="entry name" value="PRK00982.1-2"/>
    <property type="match status" value="1"/>
</dbReference>
<gene>
    <name evidence="9 13" type="primary">acpP</name>
    <name evidence="13" type="ORF">PX52LOC_06791</name>
</gene>
<comment type="function">
    <text evidence="9 11">Carrier of the growing fatty acid chain in fatty acid biosynthesis.</text>
</comment>
<accession>A0A5C1APN8</accession>
<dbReference type="GO" id="GO:0000035">
    <property type="term" value="F:acyl binding"/>
    <property type="evidence" value="ECO:0007669"/>
    <property type="project" value="TreeGrafter"/>
</dbReference>
<dbReference type="InterPro" id="IPR036736">
    <property type="entry name" value="ACP-like_sf"/>
</dbReference>
<comment type="subcellular location">
    <subcellularLocation>
        <location evidence="9">Cytoplasm</location>
    </subcellularLocation>
</comment>
<dbReference type="NCBIfam" id="NF002151">
    <property type="entry name" value="PRK00982.1-5"/>
    <property type="match status" value="1"/>
</dbReference>
<evidence type="ECO:0000256" key="8">
    <source>
        <dbReference type="ARBA" id="ARBA00023160"/>
    </source>
</evidence>
<dbReference type="PANTHER" id="PTHR20863:SF76">
    <property type="entry name" value="CARRIER DOMAIN-CONTAINING PROTEIN"/>
    <property type="match status" value="1"/>
</dbReference>
<evidence type="ECO:0000256" key="7">
    <source>
        <dbReference type="ARBA" id="ARBA00023098"/>
    </source>
</evidence>
<evidence type="ECO:0000313" key="14">
    <source>
        <dbReference type="Proteomes" id="UP000324974"/>
    </source>
</evidence>
<dbReference type="InterPro" id="IPR009081">
    <property type="entry name" value="PP-bd_ACP"/>
</dbReference>
<protein>
    <recommendedName>
        <fullName evidence="9 10">Acyl carrier protein</fullName>
        <shortName evidence="9">ACP</shortName>
    </recommendedName>
</protein>
<dbReference type="GO" id="GO:0000036">
    <property type="term" value="F:acyl carrier activity"/>
    <property type="evidence" value="ECO:0007669"/>
    <property type="project" value="UniProtKB-UniRule"/>
</dbReference>
<dbReference type="GO" id="GO:0005829">
    <property type="term" value="C:cytosol"/>
    <property type="evidence" value="ECO:0007669"/>
    <property type="project" value="TreeGrafter"/>
</dbReference>
<dbReference type="AlphaFoldDB" id="A0A5C1APN8"/>
<dbReference type="Proteomes" id="UP000324974">
    <property type="component" value="Chromosome"/>
</dbReference>
<dbReference type="HAMAP" id="MF_01217">
    <property type="entry name" value="Acyl_carrier"/>
    <property type="match status" value="1"/>
</dbReference>
<evidence type="ECO:0000256" key="10">
    <source>
        <dbReference type="NCBIfam" id="TIGR00517"/>
    </source>
</evidence>
<dbReference type="InterPro" id="IPR003231">
    <property type="entry name" value="ACP"/>
</dbReference>
<dbReference type="PANTHER" id="PTHR20863">
    <property type="entry name" value="ACYL CARRIER PROTEIN"/>
    <property type="match status" value="1"/>
</dbReference>
<evidence type="ECO:0000256" key="1">
    <source>
        <dbReference type="ARBA" id="ARBA00005194"/>
    </source>
</evidence>
<name>A0A5C1APN8_9BACT</name>
<dbReference type="SUPFAM" id="SSF47336">
    <property type="entry name" value="ACP-like"/>
    <property type="match status" value="1"/>
</dbReference>
<dbReference type="Pfam" id="PF00550">
    <property type="entry name" value="PP-binding"/>
    <property type="match status" value="1"/>
</dbReference>
<comment type="PTM">
    <text evidence="11">4'-phosphopantetheine is transferred from CoA to a specific serine of apo-ACP by acpS.</text>
</comment>
<dbReference type="InterPro" id="IPR006162">
    <property type="entry name" value="Ppantetheine_attach_site"/>
</dbReference>
<dbReference type="KEGG" id="lrs:PX52LOC_06791"/>
<dbReference type="GO" id="GO:0009245">
    <property type="term" value="P:lipid A biosynthetic process"/>
    <property type="evidence" value="ECO:0007669"/>
    <property type="project" value="TreeGrafter"/>
</dbReference>
<keyword evidence="7 9" id="KW-0443">Lipid metabolism</keyword>
<feature type="domain" description="Carrier" evidence="12">
    <location>
        <begin position="4"/>
        <end position="79"/>
    </location>
</feature>
<sequence length="90" mass="10023">MSDEQIRQKVIDIVCEHLAVNKDQVTDKTSFIEDIGADSLDIVELVMELEEEFDIQIPDDQAEKIKTVGEAVEHIKVAVKNKDKDGGAKA</sequence>
<feature type="modified residue" description="O-(pantetheine 4'-phosphoryl)serine" evidence="9">
    <location>
        <position position="39"/>
    </location>
</feature>
<reference evidence="14" key="1">
    <citation type="submission" date="2019-08" db="EMBL/GenBank/DDBJ databases">
        <title>Limnoglobus roseus gen. nov., sp. nov., a novel freshwater planctomycete with a giant genome from the family Gemmataceae.</title>
        <authorList>
            <person name="Kulichevskaya I.S."/>
            <person name="Naumoff D.G."/>
            <person name="Miroshnikov K."/>
            <person name="Ivanova A."/>
            <person name="Philippov D.A."/>
            <person name="Hakobyan A."/>
            <person name="Rijpstra I.C."/>
            <person name="Sinninghe Damste J.S."/>
            <person name="Liesack W."/>
            <person name="Dedysh S.N."/>
        </authorList>
    </citation>
    <scope>NUCLEOTIDE SEQUENCE [LARGE SCALE GENOMIC DNA]</scope>
    <source>
        <strain evidence="14">PX52</strain>
    </source>
</reference>